<reference evidence="2" key="1">
    <citation type="submission" date="2018-12" db="EMBL/GenBank/DDBJ databases">
        <title>The complete genome of Metarhizium rileyi, a key fungal pathogen of Lepidoptera.</title>
        <authorList>
            <person name="Binneck E."/>
            <person name="Lastra C.C.L."/>
            <person name="Sosa-Gomez D.R."/>
        </authorList>
    </citation>
    <scope>NUCLEOTIDE SEQUENCE [LARGE SCALE GENOMIC DNA]</scope>
    <source>
        <strain evidence="2">Cep018-CH2</strain>
    </source>
</reference>
<name>A0A5C6GMB1_METRR</name>
<evidence type="ECO:0000313" key="2">
    <source>
        <dbReference type="Proteomes" id="UP000317257"/>
    </source>
</evidence>
<comment type="caution">
    <text evidence="1">The sequence shown here is derived from an EMBL/GenBank/DDBJ whole genome shotgun (WGS) entry which is preliminary data.</text>
</comment>
<dbReference type="EMBL" id="SBHS01000001">
    <property type="protein sequence ID" value="TWU78624.1"/>
    <property type="molecule type" value="Genomic_DNA"/>
</dbReference>
<proteinExistence type="predicted"/>
<sequence>MLLYQRNARIPTLIQEVKSVLYNLQISPTPLPAEGASARGRYLQIAEAGQKVLRMYQQRHLAGCIEYTYSSALYLFQVAISYLHAVAQSSAVRNSLSPDDLDSTILAAKSIFADMRDTCADANVWMAALELTAKATTRITGLCGDFDPTVSTDRLGGG</sequence>
<evidence type="ECO:0000313" key="1">
    <source>
        <dbReference type="EMBL" id="TWU78624.1"/>
    </source>
</evidence>
<protein>
    <submittedName>
        <fullName evidence="1">Fungal specific transcription factor</fullName>
    </submittedName>
</protein>
<organism evidence="1 2">
    <name type="scientific">Metarhizium rileyi (strain RCEF 4871)</name>
    <name type="common">Nomuraea rileyi</name>
    <dbReference type="NCBI Taxonomy" id="1649241"/>
    <lineage>
        <taxon>Eukaryota</taxon>
        <taxon>Fungi</taxon>
        <taxon>Dikarya</taxon>
        <taxon>Ascomycota</taxon>
        <taxon>Pezizomycotina</taxon>
        <taxon>Sordariomycetes</taxon>
        <taxon>Hypocreomycetidae</taxon>
        <taxon>Hypocreales</taxon>
        <taxon>Clavicipitaceae</taxon>
        <taxon>Metarhizium</taxon>
    </lineage>
</organism>
<gene>
    <name evidence="1" type="primary">PPR1_1</name>
    <name evidence="1" type="ORF">ED733_005115</name>
</gene>
<dbReference type="Proteomes" id="UP000317257">
    <property type="component" value="Unassembled WGS sequence"/>
</dbReference>
<accession>A0A5C6GMB1</accession>
<dbReference type="AlphaFoldDB" id="A0A5C6GMB1"/>